<dbReference type="AlphaFoldDB" id="A0A1S6HNT5"/>
<dbReference type="OrthoDB" id="7855297at2"/>
<dbReference type="PANTHER" id="PTHR36978">
    <property type="entry name" value="P-LOOP CONTAINING NUCLEOTIDE TRIPHOSPHATE HYDROLASE"/>
    <property type="match status" value="1"/>
</dbReference>
<organism evidence="1 2">
    <name type="scientific">Shewanella psychrophila</name>
    <dbReference type="NCBI Taxonomy" id="225848"/>
    <lineage>
        <taxon>Bacteria</taxon>
        <taxon>Pseudomonadati</taxon>
        <taxon>Pseudomonadota</taxon>
        <taxon>Gammaproteobacteria</taxon>
        <taxon>Alteromonadales</taxon>
        <taxon>Shewanellaceae</taxon>
        <taxon>Shewanella</taxon>
    </lineage>
</organism>
<dbReference type="KEGG" id="spsw:Sps_02004"/>
<gene>
    <name evidence="1" type="ORF">Sps_02004</name>
</gene>
<reference evidence="1 2" key="1">
    <citation type="submission" date="2016-03" db="EMBL/GenBank/DDBJ databases">
        <title>Complete genome sequence of Shewanella psychrophila WP2, a deep sea bacterium isolated from west Pacific sediment.</title>
        <authorList>
            <person name="Xu G."/>
            <person name="Jian H."/>
        </authorList>
    </citation>
    <scope>NUCLEOTIDE SEQUENCE [LARGE SCALE GENOMIC DNA]</scope>
    <source>
        <strain evidence="1 2">WP2</strain>
    </source>
</reference>
<dbReference type="Proteomes" id="UP000189545">
    <property type="component" value="Chromosome"/>
</dbReference>
<dbReference type="InterPro" id="IPR027417">
    <property type="entry name" value="P-loop_NTPase"/>
</dbReference>
<evidence type="ECO:0000313" key="1">
    <source>
        <dbReference type="EMBL" id="AQS37164.1"/>
    </source>
</evidence>
<dbReference type="Gene3D" id="3.40.50.300">
    <property type="entry name" value="P-loop containing nucleotide triphosphate hydrolases"/>
    <property type="match status" value="1"/>
</dbReference>
<protein>
    <recommendedName>
        <fullName evidence="3">Sulfotransferase family</fullName>
    </recommendedName>
</protein>
<dbReference type="EMBL" id="CP014782">
    <property type="protein sequence ID" value="AQS37164.1"/>
    <property type="molecule type" value="Genomic_DNA"/>
</dbReference>
<evidence type="ECO:0000313" key="2">
    <source>
        <dbReference type="Proteomes" id="UP000189545"/>
    </source>
</evidence>
<sequence>MTEQKVFIIGLPRTATTSACVATLSLGFKTAHTAYTQRAMDEAQIIADTPVFCDYQQLDKTYPDAKFVYLTRESDKWLPSIRQLLERMHNNLQRSDGGFNPVLKRCYNETFTPLTLDNIAKDSFLLECYRRHFQGALDYFKGREQDLLMIDVADAGSFQRLAHFLSITDIDPSQNFEHINIGGKVTAWKKIKHPLKIEATEKGKIDSVKR</sequence>
<dbReference type="Pfam" id="PF17784">
    <property type="entry name" value="Sulfotransfer_4"/>
    <property type="match status" value="1"/>
</dbReference>
<keyword evidence="2" id="KW-1185">Reference proteome</keyword>
<proteinExistence type="predicted"/>
<evidence type="ECO:0008006" key="3">
    <source>
        <dbReference type="Google" id="ProtNLM"/>
    </source>
</evidence>
<dbReference type="RefSeq" id="WP_077752367.1">
    <property type="nucleotide sequence ID" value="NZ_CP014782.1"/>
</dbReference>
<dbReference type="SUPFAM" id="SSF52540">
    <property type="entry name" value="P-loop containing nucleoside triphosphate hydrolases"/>
    <property type="match status" value="1"/>
</dbReference>
<name>A0A1S6HNT5_9GAMM</name>
<accession>A0A1S6HNT5</accession>
<dbReference type="STRING" id="225848.Sps_02004"/>
<dbReference type="PANTHER" id="PTHR36978:SF4">
    <property type="entry name" value="P-LOOP CONTAINING NUCLEOSIDE TRIPHOSPHATE HYDROLASE PROTEIN"/>
    <property type="match status" value="1"/>
</dbReference>
<dbReference type="InterPro" id="IPR040632">
    <property type="entry name" value="Sulfotransfer_4"/>
</dbReference>